<protein>
    <recommendedName>
        <fullName evidence="2">Polymer-forming cytoskeletal protein</fullName>
    </recommendedName>
</protein>
<organism evidence="1">
    <name type="scientific">marine metagenome</name>
    <dbReference type="NCBI Taxonomy" id="408172"/>
    <lineage>
        <taxon>unclassified sequences</taxon>
        <taxon>metagenomes</taxon>
        <taxon>ecological metagenomes</taxon>
    </lineage>
</organism>
<reference evidence="1" key="1">
    <citation type="submission" date="2018-05" db="EMBL/GenBank/DDBJ databases">
        <authorList>
            <person name="Lanie J.A."/>
            <person name="Ng W.-L."/>
            <person name="Kazmierczak K.M."/>
            <person name="Andrzejewski T.M."/>
            <person name="Davidsen T.M."/>
            <person name="Wayne K.J."/>
            <person name="Tettelin H."/>
            <person name="Glass J.I."/>
            <person name="Rusch D."/>
            <person name="Podicherti R."/>
            <person name="Tsui H.-C.T."/>
            <person name="Winkler M.E."/>
        </authorList>
    </citation>
    <scope>NUCLEOTIDE SEQUENCE</scope>
</reference>
<evidence type="ECO:0000313" key="1">
    <source>
        <dbReference type="EMBL" id="SVE15930.1"/>
    </source>
</evidence>
<dbReference type="EMBL" id="UINC01198116">
    <property type="protein sequence ID" value="SVE15930.1"/>
    <property type="molecule type" value="Genomic_DNA"/>
</dbReference>
<dbReference type="AlphaFoldDB" id="A0A383B7Z7"/>
<proteinExistence type="predicted"/>
<sequence length="70" mass="7826">INVIGTLTVQELGTVSGRIEYKNMQIKLGGKISGKMKVSDKISKFSDYKKNDKKAEEILPLQDVLKDKNT</sequence>
<feature type="non-terminal residue" evidence="1">
    <location>
        <position position="1"/>
    </location>
</feature>
<accession>A0A383B7Z7</accession>
<gene>
    <name evidence="1" type="ORF">METZ01_LOCUS468784</name>
</gene>
<evidence type="ECO:0008006" key="2">
    <source>
        <dbReference type="Google" id="ProtNLM"/>
    </source>
</evidence>
<name>A0A383B7Z7_9ZZZZ</name>